<dbReference type="Pfam" id="PF25210">
    <property type="entry name" value="Kelch_FKB95"/>
    <property type="match status" value="1"/>
</dbReference>
<gene>
    <name evidence="3" type="ORF">ISN44_As13g010970</name>
</gene>
<protein>
    <submittedName>
        <fullName evidence="3">Kelch repeat type 1</fullName>
    </submittedName>
</protein>
<comment type="caution">
    <text evidence="3">The sequence shown here is derived from an EMBL/GenBank/DDBJ whole genome shotgun (WGS) entry which is preliminary data.</text>
</comment>
<reference evidence="3 4" key="1">
    <citation type="submission" date="2020-12" db="EMBL/GenBank/DDBJ databases">
        <title>Concerted genomic and epigenomic changes stabilize Arabidopsis allopolyploids.</title>
        <authorList>
            <person name="Chen Z."/>
        </authorList>
    </citation>
    <scope>NUCLEOTIDE SEQUENCE [LARGE SCALE GENOMIC DNA]</scope>
    <source>
        <strain evidence="3">As9502</strain>
        <tissue evidence="3">Leaf</tissue>
    </source>
</reference>
<dbReference type="Pfam" id="PF00646">
    <property type="entry name" value="F-box"/>
    <property type="match status" value="1"/>
</dbReference>
<evidence type="ECO:0000313" key="4">
    <source>
        <dbReference type="Proteomes" id="UP000694251"/>
    </source>
</evidence>
<dbReference type="EMBL" id="JAEFBJ010000013">
    <property type="protein sequence ID" value="KAG7537174.1"/>
    <property type="molecule type" value="Genomic_DNA"/>
</dbReference>
<name>A0A8T1Y1R7_ARASU</name>
<keyword evidence="4" id="KW-1185">Reference proteome</keyword>
<dbReference type="InterPro" id="IPR001810">
    <property type="entry name" value="F-box_dom"/>
</dbReference>
<dbReference type="PROSITE" id="PS50181">
    <property type="entry name" value="FBOX"/>
    <property type="match status" value="1"/>
</dbReference>
<feature type="compositionally biased region" description="Basic and acidic residues" evidence="1">
    <location>
        <begin position="11"/>
        <end position="20"/>
    </location>
</feature>
<dbReference type="PANTHER" id="PTHR24414">
    <property type="entry name" value="F-BOX/KELCH-REPEAT PROTEIN SKIP4"/>
    <property type="match status" value="1"/>
</dbReference>
<dbReference type="CDD" id="cd22152">
    <property type="entry name" value="F-box_AtAFR-like"/>
    <property type="match status" value="1"/>
</dbReference>
<dbReference type="InterPro" id="IPR057499">
    <property type="entry name" value="Kelch_FKB95"/>
</dbReference>
<proteinExistence type="predicted"/>
<sequence length="384" mass="43733">MFWLKKKSKSLKTETKKRSPESTSNPSLPYDLIVNILARVSRSYHPNLSLVSKSFRSILASPELYQTRTLLGKTETFLYVCLRFPDEANPRWFTLYRKPNQTLTKKKKKKKEDSSGTLLAPISILNSPPLELTCLIAVGSYLYAINAAIDDSPCSNVWYLDCRTHTWLDSPRMRIAHTDTPYDGNVYLAGSSESPDSLNCVEVYNTETQAWNPGPPKRSIFELENLEGTIYIRKAMSPWLATAFKPKVSTSELVGLHTILSQVSSCTIDKVDYHYRSNYPPGVNLTWRKNNTEGVVFGILQGLEGLPQFANSSTVKLANYGGKLVVLWDEYVQRFEYKKKMIWCAEISLEKRNTKEIWGKVEWFDAVLTVPKSYKFMCAQSVTV</sequence>
<evidence type="ECO:0000259" key="2">
    <source>
        <dbReference type="PROSITE" id="PS50181"/>
    </source>
</evidence>
<accession>A0A8T1Y1R7</accession>
<dbReference type="PANTHER" id="PTHR24414:SF184">
    <property type="entry name" value="GALACTOSE OXIDASE_KELCH REPEAT SUPERFAMILY PROTEIN"/>
    <property type="match status" value="1"/>
</dbReference>
<dbReference type="AlphaFoldDB" id="A0A8T1Y1R7"/>
<feature type="domain" description="F-box" evidence="2">
    <location>
        <begin position="22"/>
        <end position="68"/>
    </location>
</feature>
<organism evidence="3 4">
    <name type="scientific">Arabidopsis suecica</name>
    <name type="common">Swedish thale-cress</name>
    <name type="synonym">Cardaminopsis suecica</name>
    <dbReference type="NCBI Taxonomy" id="45249"/>
    <lineage>
        <taxon>Eukaryota</taxon>
        <taxon>Viridiplantae</taxon>
        <taxon>Streptophyta</taxon>
        <taxon>Embryophyta</taxon>
        <taxon>Tracheophyta</taxon>
        <taxon>Spermatophyta</taxon>
        <taxon>Magnoliopsida</taxon>
        <taxon>eudicotyledons</taxon>
        <taxon>Gunneridae</taxon>
        <taxon>Pentapetalae</taxon>
        <taxon>rosids</taxon>
        <taxon>malvids</taxon>
        <taxon>Brassicales</taxon>
        <taxon>Brassicaceae</taxon>
        <taxon>Camelineae</taxon>
        <taxon>Arabidopsis</taxon>
    </lineage>
</organism>
<dbReference type="Proteomes" id="UP000694251">
    <property type="component" value="Chromosome 13"/>
</dbReference>
<dbReference type="SMART" id="SM00256">
    <property type="entry name" value="FBOX"/>
    <property type="match status" value="1"/>
</dbReference>
<feature type="region of interest" description="Disordered" evidence="1">
    <location>
        <begin position="1"/>
        <end position="25"/>
    </location>
</feature>
<evidence type="ECO:0000256" key="1">
    <source>
        <dbReference type="SAM" id="MobiDB-lite"/>
    </source>
</evidence>
<dbReference type="OrthoDB" id="1084523at2759"/>
<evidence type="ECO:0000313" key="3">
    <source>
        <dbReference type="EMBL" id="KAG7537174.1"/>
    </source>
</evidence>
<dbReference type="InterPro" id="IPR050354">
    <property type="entry name" value="F-box/kelch-repeat_ARATH"/>
</dbReference>
<feature type="compositionally biased region" description="Basic residues" evidence="1">
    <location>
        <begin position="1"/>
        <end position="10"/>
    </location>
</feature>